<evidence type="ECO:0000259" key="5">
    <source>
        <dbReference type="PROSITE" id="PS50977"/>
    </source>
</evidence>
<keyword evidence="3" id="KW-0804">Transcription</keyword>
<feature type="domain" description="HTH tetR-type" evidence="5">
    <location>
        <begin position="7"/>
        <end position="67"/>
    </location>
</feature>
<dbReference type="RefSeq" id="WP_247346790.1">
    <property type="nucleotide sequence ID" value="NZ_CP095550.1"/>
</dbReference>
<accession>A0ABW5C0P5</accession>
<evidence type="ECO:0000313" key="7">
    <source>
        <dbReference type="Proteomes" id="UP001597318"/>
    </source>
</evidence>
<evidence type="ECO:0000256" key="2">
    <source>
        <dbReference type="ARBA" id="ARBA00023125"/>
    </source>
</evidence>
<dbReference type="Gene3D" id="1.10.357.10">
    <property type="entry name" value="Tetracycline Repressor, domain 2"/>
    <property type="match status" value="1"/>
</dbReference>
<dbReference type="EMBL" id="JBHUIK010000003">
    <property type="protein sequence ID" value="MFD2215214.1"/>
    <property type="molecule type" value="Genomic_DNA"/>
</dbReference>
<evidence type="ECO:0000256" key="3">
    <source>
        <dbReference type="ARBA" id="ARBA00023163"/>
    </source>
</evidence>
<proteinExistence type="predicted"/>
<dbReference type="PRINTS" id="PR00455">
    <property type="entry name" value="HTHTETR"/>
</dbReference>
<keyword evidence="1" id="KW-0805">Transcription regulation</keyword>
<dbReference type="SUPFAM" id="SSF46689">
    <property type="entry name" value="Homeodomain-like"/>
    <property type="match status" value="1"/>
</dbReference>
<dbReference type="InterPro" id="IPR009057">
    <property type="entry name" value="Homeodomain-like_sf"/>
</dbReference>
<keyword evidence="2 4" id="KW-0238">DNA-binding</keyword>
<protein>
    <submittedName>
        <fullName evidence="6">TetR/AcrR family transcriptional regulator</fullName>
    </submittedName>
</protein>
<dbReference type="PANTHER" id="PTHR30055">
    <property type="entry name" value="HTH-TYPE TRANSCRIPTIONAL REGULATOR RUTR"/>
    <property type="match status" value="1"/>
</dbReference>
<dbReference type="Pfam" id="PF00440">
    <property type="entry name" value="TetR_N"/>
    <property type="match status" value="1"/>
</dbReference>
<evidence type="ECO:0000313" key="6">
    <source>
        <dbReference type="EMBL" id="MFD2215214.1"/>
    </source>
</evidence>
<dbReference type="Proteomes" id="UP001597318">
    <property type="component" value="Unassembled WGS sequence"/>
</dbReference>
<keyword evidence="7" id="KW-1185">Reference proteome</keyword>
<dbReference type="PANTHER" id="PTHR30055:SF234">
    <property type="entry name" value="HTH-TYPE TRANSCRIPTIONAL REGULATOR BETI"/>
    <property type="match status" value="1"/>
</dbReference>
<gene>
    <name evidence="6" type="ORF">ACFSKK_16095</name>
</gene>
<dbReference type="InterPro" id="IPR001647">
    <property type="entry name" value="HTH_TetR"/>
</dbReference>
<feature type="DNA-binding region" description="H-T-H motif" evidence="4">
    <location>
        <begin position="30"/>
        <end position="49"/>
    </location>
</feature>
<reference evidence="7" key="1">
    <citation type="journal article" date="2019" name="Int. J. Syst. Evol. Microbiol.">
        <title>The Global Catalogue of Microorganisms (GCM) 10K type strain sequencing project: providing services to taxonomists for standard genome sequencing and annotation.</title>
        <authorList>
            <consortium name="The Broad Institute Genomics Platform"/>
            <consortium name="The Broad Institute Genome Sequencing Center for Infectious Disease"/>
            <person name="Wu L."/>
            <person name="Ma J."/>
        </authorList>
    </citation>
    <scope>NUCLEOTIDE SEQUENCE [LARGE SCALE GENOMIC DNA]</scope>
    <source>
        <strain evidence="7">CGMCC 1.15474</strain>
    </source>
</reference>
<comment type="caution">
    <text evidence="6">The sequence shown here is derived from an EMBL/GenBank/DDBJ whole genome shotgun (WGS) entry which is preliminary data.</text>
</comment>
<dbReference type="PROSITE" id="PS50977">
    <property type="entry name" value="HTH_TETR_2"/>
    <property type="match status" value="1"/>
</dbReference>
<organism evidence="6 7">
    <name type="scientific">Metabacillus endolithicus</name>
    <dbReference type="NCBI Taxonomy" id="1535204"/>
    <lineage>
        <taxon>Bacteria</taxon>
        <taxon>Bacillati</taxon>
        <taxon>Bacillota</taxon>
        <taxon>Bacilli</taxon>
        <taxon>Bacillales</taxon>
        <taxon>Bacillaceae</taxon>
        <taxon>Metabacillus</taxon>
    </lineage>
</organism>
<evidence type="ECO:0000256" key="4">
    <source>
        <dbReference type="PROSITE-ProRule" id="PRU00335"/>
    </source>
</evidence>
<dbReference type="InterPro" id="IPR050109">
    <property type="entry name" value="HTH-type_TetR-like_transc_reg"/>
</dbReference>
<sequence>MAQVKKPEVRRALLLAAKQEFLERGFKLSSMRRIAATAGTTIGNLYKYFESKEAIYEELVSRVKGDLWSFISNAENKLPTDPILQLQLFVTLVSSYRDDILLLVDASDGTEYQNTYEDLLAMISDNLETHLPDFNMDNGKEAGGSVILVRTLSVGLLSGIIDILRNHSEEDEIKKGLTLYFTYIFKSFL</sequence>
<evidence type="ECO:0000256" key="1">
    <source>
        <dbReference type="ARBA" id="ARBA00023015"/>
    </source>
</evidence>
<name>A0ABW5C0P5_9BACI</name>